<evidence type="ECO:0000259" key="1">
    <source>
        <dbReference type="Pfam" id="PF25840"/>
    </source>
</evidence>
<sequence length="71" mass="7978">NVSQPDGSWTNDINPKAWRGTTIFGAIALAEALHYHGEVLDQSRRDAWTIRLDEAVGGYLYRDFKKSTSPI</sequence>
<comment type="caution">
    <text evidence="2">The sequence shown here is derived from an EMBL/GenBank/DDBJ whole genome shotgun (WGS) entry which is preliminary data.</text>
</comment>
<dbReference type="Proteomes" id="UP000011991">
    <property type="component" value="Unassembled WGS sequence"/>
</dbReference>
<dbReference type="InterPro" id="IPR058907">
    <property type="entry name" value="P29_N"/>
</dbReference>
<evidence type="ECO:0000313" key="2">
    <source>
        <dbReference type="EMBL" id="EMI16942.1"/>
    </source>
</evidence>
<dbReference type="EMBL" id="ANOG01000889">
    <property type="protein sequence ID" value="EMI16942.1"/>
    <property type="molecule type" value="Genomic_DNA"/>
</dbReference>
<dbReference type="AlphaFoldDB" id="M5RNH8"/>
<accession>M5RNH8</accession>
<dbReference type="Pfam" id="PF25840">
    <property type="entry name" value="Ulvan_lyase_N"/>
    <property type="match status" value="1"/>
</dbReference>
<evidence type="ECO:0000313" key="3">
    <source>
        <dbReference type="Proteomes" id="UP000011991"/>
    </source>
</evidence>
<keyword evidence="3" id="KW-1185">Reference proteome</keyword>
<feature type="non-terminal residue" evidence="2">
    <location>
        <position position="1"/>
    </location>
</feature>
<proteinExistence type="predicted"/>
<reference evidence="2 3" key="1">
    <citation type="journal article" date="2013" name="Mar. Genomics">
        <title>Expression of sulfatases in Rhodopirellula baltica and the diversity of sulfatases in the genus Rhodopirellula.</title>
        <authorList>
            <person name="Wegner C.E."/>
            <person name="Richter-Heitmann T."/>
            <person name="Klindworth A."/>
            <person name="Klockow C."/>
            <person name="Richter M."/>
            <person name="Achstetter T."/>
            <person name="Glockner F.O."/>
            <person name="Harder J."/>
        </authorList>
    </citation>
    <scope>NUCLEOTIDE SEQUENCE [LARGE SCALE GENOMIC DNA]</scope>
    <source>
        <strain evidence="2 3">SM1</strain>
    </source>
</reference>
<protein>
    <recommendedName>
        <fullName evidence="1">Broad-specificity ulvan lyase N-terminal domain-containing protein</fullName>
    </recommendedName>
</protein>
<gene>
    <name evidence="2" type="ORF">RMSM_06143</name>
</gene>
<organism evidence="2 3">
    <name type="scientific">Rhodopirellula maiorica SM1</name>
    <dbReference type="NCBI Taxonomy" id="1265738"/>
    <lineage>
        <taxon>Bacteria</taxon>
        <taxon>Pseudomonadati</taxon>
        <taxon>Planctomycetota</taxon>
        <taxon>Planctomycetia</taxon>
        <taxon>Pirellulales</taxon>
        <taxon>Pirellulaceae</taxon>
        <taxon>Novipirellula</taxon>
    </lineage>
</organism>
<feature type="domain" description="Broad-specificity ulvan lyase N-terminal" evidence="1">
    <location>
        <begin position="1"/>
        <end position="69"/>
    </location>
</feature>
<name>M5RNH8_9BACT</name>